<reference evidence="2 3" key="1">
    <citation type="submission" date="2022-05" db="EMBL/GenBank/DDBJ databases">
        <authorList>
            <consortium name="Genoscope - CEA"/>
            <person name="William W."/>
        </authorList>
    </citation>
    <scope>NUCLEOTIDE SEQUENCE [LARGE SCALE GENOMIC DNA]</scope>
</reference>
<protein>
    <submittedName>
        <fullName evidence="2">Uncharacterized protein</fullName>
    </submittedName>
</protein>
<dbReference type="EMBL" id="CALNXK010000019">
    <property type="protein sequence ID" value="CAH3107108.1"/>
    <property type="molecule type" value="Genomic_DNA"/>
</dbReference>
<keyword evidence="1" id="KW-0732">Signal</keyword>
<feature type="signal peptide" evidence="1">
    <location>
        <begin position="1"/>
        <end position="22"/>
    </location>
</feature>
<comment type="caution">
    <text evidence="2">The sequence shown here is derived from an EMBL/GenBank/DDBJ whole genome shotgun (WGS) entry which is preliminary data.</text>
</comment>
<feature type="chain" id="PRO_5047006504" evidence="1">
    <location>
        <begin position="23"/>
        <end position="1925"/>
    </location>
</feature>
<sequence>MRMKLFEMYIALLICLVQVHDSVCSHFRGGTFTYRPVDPSNPANLRVSDNLLRIGWRRSFSDETECYQSTISSGQLIGPHGELKCVYNSPCSGKVGLLYFKCTDFSVKEDWTTGTNSFQYTFVTPVSSAPYYLLSFSGYAWISLKHGGGSWELRMHVNLTARNDTGRLNTSPVTTMTPVVRLKSGCNHTITIPVTDADNDEVRCRWAKGYECGGICGGMPHAWMEYRECKITYSAVYHTGYYGVAAMIEDFAKPTDTEALSSIPLQFLVYVFNSNEACDERPDFTEETRPKGSCIGIPPGGTYFDRIIVRAGGPSKRIVEVTTNSPQGFIKSPVALYAPQEYYVNVTWTPTSSKIETKIFCFTGLEDTGITTDQRCVSLLVRVAPPQIVSLSPIGEVLPKTRKWKITFDKQFVRPTRSSYIRIHQSDGTVVFSVDVAITAAVLYPVGSLGRTIEFTTSVVFTEKETYYVTLDPGVAKGVTYCGAESPPVRDPFTWSIQISTVFTQSSSSSFIFIKVIIMITLACDHHYHHHDYHHCHQNCCGHRKTSSSLSSPFFISFSSTSSLSSSTTLAMYRQDVTAPVLTFVNAPSRSGSDVIITWSANENVSAQCTVQTPTQITAQPCNMSWSGTNLSEGYHSIYVQLTDWAGNIASPSRHSWFVDRTPPQVTITSQPTSPSNQNSFTFRFSCGGTCSFQCSVAQMGSRPAFTQCNSNRYTASSLQNGLVYVFQVRGTDDVGNQGSSVNYTWKVDLQPPAISSITVQSADCTSDLSPSALGRPSVSDNGGPNITLTYTDIPGGSCSFQRKWTATDLAGNSASKIQVINLSNIQAPTVIYNANTTIACGSFEERQQDMREAINVTHPCNRPITITHVDSVASILCGTTVTRTWTIADDCGKQVSIGQRIRILPLQLPDYPKNGQVNVALREALRWPQYPGSVRYNVYLWRYGDAKPSSPTTWTRYYRSYSPHAGYPADSRLLWRIEYVLSSGALIPSPVWGFQTRAFPDFKVEQVLAPPNTFSGQTFEVSWTVRNIGKVGNLLVTWVDAVFIGKSTDFRRARFATSVRHREILFQSDGYTSKGTVRLRVDEFGVFYVFIATDWYDRIFDMDRSNDVLLGNNPVQVLLTPPPNLKVEKIVVPSPSFSGKAIVLTWSVKNYGMGVTAYDAWYDRVYLSKDNNRDWSDWLLGTFYHRGVLPVDASYTTKRAVTLPHAISGNFSILVITDVYNYVYEHNDEDDNLKSQYLKIDLSPPPDLVVHSIATANQYYTGDAMKVQFNVSNEGLGEPFYHWWRDRVTITSVTSNYHESLGTTYFSGVFPPLSMYSRTLYHMIPPSWPTGQYNITVATDYFNDVFEYIFDNNNAKTVQVNIVQKLPDLTVTYVNASETEDIIQAYVRVLFLVKNVGPGKTTEAPWVDAVYISPQADFYRPNAVWLGDFPRRINLDSANEYSLDTGPIRINRDNFGQRYIHVVTDVYQTVAEQNVSNNIKSSANVTFPQVLPDLVVTNFSLVGKNTLLSDSDISLWWTVENNGSGSTLSNSWHDTVYLSTSPIVEGNSSKLSVVYLSPILSPGLRYNQVSSTRLPSNVAGKYYLILQVNDGAYLTEIDDRTKNSAWVSIRILPAPLPDLKVVIVSFVFVAERRLLTVSWKVSNIGSWMRESYSWADRVVLSPSRGKIDHADARVLASKTVIAKLDENQDYELSVSVQIENTIRGRFYVNVITNVEKSVTEVSGVSNNIGVAAEIFTVPIPPEARLILSIVSMPPKITSGIPFSITFRVTNVGFVTTSKTSWTDALYAYTRNDANRTDVIEMGVKLKVFSHIGALSAQAFYEVTSSITVPHGLNSSAFIYGFADIFNPKIPDVVEPTQPDNVTLPTVTPPAPPIIVINEGLLPDLLGSLGDQNVRTRGGQPLNLTFNVTNGGEYPVQGHGIMLYI</sequence>
<evidence type="ECO:0000313" key="3">
    <source>
        <dbReference type="Proteomes" id="UP001159405"/>
    </source>
</evidence>
<accession>A0ABN8NIK2</accession>
<name>A0ABN8NIK2_9CNID</name>
<dbReference type="Proteomes" id="UP001159405">
    <property type="component" value="Unassembled WGS sequence"/>
</dbReference>
<keyword evidence="3" id="KW-1185">Reference proteome</keyword>
<evidence type="ECO:0000313" key="2">
    <source>
        <dbReference type="EMBL" id="CAH3107108.1"/>
    </source>
</evidence>
<evidence type="ECO:0000256" key="1">
    <source>
        <dbReference type="SAM" id="SignalP"/>
    </source>
</evidence>
<gene>
    <name evidence="2" type="ORF">PLOB_00014779</name>
</gene>
<dbReference type="Gene3D" id="2.60.40.10">
    <property type="entry name" value="Immunoglobulins"/>
    <property type="match status" value="7"/>
</dbReference>
<organism evidence="2 3">
    <name type="scientific">Porites lobata</name>
    <dbReference type="NCBI Taxonomy" id="104759"/>
    <lineage>
        <taxon>Eukaryota</taxon>
        <taxon>Metazoa</taxon>
        <taxon>Cnidaria</taxon>
        <taxon>Anthozoa</taxon>
        <taxon>Hexacorallia</taxon>
        <taxon>Scleractinia</taxon>
        <taxon>Fungiina</taxon>
        <taxon>Poritidae</taxon>
        <taxon>Porites</taxon>
    </lineage>
</organism>
<proteinExistence type="predicted"/>
<dbReference type="InterPro" id="IPR013783">
    <property type="entry name" value="Ig-like_fold"/>
</dbReference>